<evidence type="ECO:0000256" key="2">
    <source>
        <dbReference type="ARBA" id="ARBA00022448"/>
    </source>
</evidence>
<proteinExistence type="predicted"/>
<dbReference type="PANTHER" id="PTHR30354:SF26">
    <property type="entry name" value="TRANSPORTER, PUTATIVE-RELATED"/>
    <property type="match status" value="1"/>
</dbReference>
<dbReference type="Pfam" id="PF03600">
    <property type="entry name" value="CitMHS"/>
    <property type="match status" value="1"/>
</dbReference>
<feature type="transmembrane region" description="Helical" evidence="6">
    <location>
        <begin position="286"/>
        <end position="306"/>
    </location>
</feature>
<gene>
    <name evidence="8" type="primary">citN</name>
    <name evidence="8" type="ORF">SAMEA4412673_02284</name>
</gene>
<organism evidence="8 9">
    <name type="scientific">Sphingobacterium mizutaii</name>
    <dbReference type="NCBI Taxonomy" id="1010"/>
    <lineage>
        <taxon>Bacteria</taxon>
        <taxon>Pseudomonadati</taxon>
        <taxon>Bacteroidota</taxon>
        <taxon>Sphingobacteriia</taxon>
        <taxon>Sphingobacteriales</taxon>
        <taxon>Sphingobacteriaceae</taxon>
        <taxon>Sphingobacterium</taxon>
    </lineage>
</organism>
<feature type="transmembrane region" description="Helical" evidence="6">
    <location>
        <begin position="178"/>
        <end position="198"/>
    </location>
</feature>
<evidence type="ECO:0000256" key="3">
    <source>
        <dbReference type="ARBA" id="ARBA00022692"/>
    </source>
</evidence>
<evidence type="ECO:0000256" key="4">
    <source>
        <dbReference type="ARBA" id="ARBA00022989"/>
    </source>
</evidence>
<keyword evidence="2" id="KW-0813">Transport</keyword>
<dbReference type="GO" id="GO:0005886">
    <property type="term" value="C:plasma membrane"/>
    <property type="evidence" value="ECO:0007669"/>
    <property type="project" value="TreeGrafter"/>
</dbReference>
<evidence type="ECO:0000256" key="6">
    <source>
        <dbReference type="SAM" id="Phobius"/>
    </source>
</evidence>
<evidence type="ECO:0000256" key="5">
    <source>
        <dbReference type="ARBA" id="ARBA00023136"/>
    </source>
</evidence>
<feature type="domain" description="Citrate transporter-like" evidence="7">
    <location>
        <begin position="14"/>
        <end position="378"/>
    </location>
</feature>
<feature type="transmembrane region" description="Helical" evidence="6">
    <location>
        <begin position="139"/>
        <end position="158"/>
    </location>
</feature>
<evidence type="ECO:0000313" key="8">
    <source>
        <dbReference type="EMBL" id="SNV51134.1"/>
    </source>
</evidence>
<comment type="subcellular location">
    <subcellularLocation>
        <location evidence="1">Membrane</location>
        <topology evidence="1">Multi-pass membrane protein</topology>
    </subcellularLocation>
</comment>
<evidence type="ECO:0000256" key="1">
    <source>
        <dbReference type="ARBA" id="ARBA00004141"/>
    </source>
</evidence>
<dbReference type="Proteomes" id="UP000215355">
    <property type="component" value="Chromosome 1"/>
</dbReference>
<feature type="transmembrane region" description="Helical" evidence="6">
    <location>
        <begin position="95"/>
        <end position="127"/>
    </location>
</feature>
<dbReference type="InterPro" id="IPR014738">
    <property type="entry name" value="Citrate_transporter"/>
</dbReference>
<keyword evidence="5 6" id="KW-0472">Membrane</keyword>
<dbReference type="GO" id="GO:0015128">
    <property type="term" value="F:gluconate transmembrane transporter activity"/>
    <property type="evidence" value="ECO:0007669"/>
    <property type="project" value="InterPro"/>
</dbReference>
<evidence type="ECO:0000313" key="9">
    <source>
        <dbReference type="Proteomes" id="UP000215355"/>
    </source>
</evidence>
<feature type="transmembrane region" description="Helical" evidence="6">
    <location>
        <begin position="235"/>
        <end position="252"/>
    </location>
</feature>
<dbReference type="KEGG" id="smiz:4412673_02284"/>
<feature type="transmembrane region" description="Helical" evidence="6">
    <location>
        <begin position="408"/>
        <end position="430"/>
    </location>
</feature>
<dbReference type="RefSeq" id="WP_093096864.1">
    <property type="nucleotide sequence ID" value="NZ_FNGK01000001.1"/>
</dbReference>
<dbReference type="EMBL" id="LT906468">
    <property type="protein sequence ID" value="SNV51134.1"/>
    <property type="molecule type" value="Genomic_DNA"/>
</dbReference>
<dbReference type="PANTHER" id="PTHR30354">
    <property type="entry name" value="GNT FAMILY GLUCONATE TRANSPORTER"/>
    <property type="match status" value="1"/>
</dbReference>
<dbReference type="AlphaFoldDB" id="A0AAJ4XBZ3"/>
<keyword evidence="3 6" id="KW-0812">Transmembrane</keyword>
<dbReference type="InterPro" id="IPR003474">
    <property type="entry name" value="Glcn_transporter"/>
</dbReference>
<sequence length="431" mass="47633">MLSIIGLITILIIVILLMGKRFSPIVVLSIVPLIAALIAGFSQSEIATFYTEGINKVTGIAVMFIFAILFFGILQDIGFFDPLINFVLKKTGSNQIAITCGTVIIAAIAHIDGSGASTFLLTIPPLLPIYQRLKMSPHLLLLLVGLSAGVMNLIPWAGPMGRAGIILEMDPFELWKPLIPIQIMGFLLVLIMAFYFGWREKMKTNGKSVELENQELTPEIQSQTETIDKEHIKPLWLNSLIALFIFVLLFSGILPPGLIFMLGCSIILFINFPKKEQQMRRIKVHAPNALLMASIIIVAGSFMGILSESGMLESIANDLVKVLPKQAVPNLHYIIAFLGVPIELLLSTDATYFALFPVIEQIVSEYGVDSNRAIQFMMVGNIVGTFICPFAPAVWLAVGLANVELGKYIKYAFLWVWAFGIVLLLIMYLWM</sequence>
<accession>A0AAJ4XBZ3</accession>
<dbReference type="InterPro" id="IPR004680">
    <property type="entry name" value="Cit_transptr-like_dom"/>
</dbReference>
<feature type="transmembrane region" description="Helical" evidence="6">
    <location>
        <begin position="258"/>
        <end position="274"/>
    </location>
</feature>
<reference evidence="8 9" key="1">
    <citation type="submission" date="2017-06" db="EMBL/GenBank/DDBJ databases">
        <authorList>
            <consortium name="Pathogen Informatics"/>
        </authorList>
    </citation>
    <scope>NUCLEOTIDE SEQUENCE [LARGE SCALE GENOMIC DNA]</scope>
    <source>
        <strain evidence="8 9">NCTC12149</strain>
    </source>
</reference>
<feature type="transmembrane region" description="Helical" evidence="6">
    <location>
        <begin position="376"/>
        <end position="396"/>
    </location>
</feature>
<name>A0AAJ4XBZ3_9SPHI</name>
<feature type="transmembrane region" description="Helical" evidence="6">
    <location>
        <begin position="331"/>
        <end position="355"/>
    </location>
</feature>
<protein>
    <submittedName>
        <fullName evidence="8">Citrate transporter</fullName>
    </submittedName>
</protein>
<feature type="transmembrane region" description="Helical" evidence="6">
    <location>
        <begin position="57"/>
        <end position="75"/>
    </location>
</feature>
<keyword evidence="4 6" id="KW-1133">Transmembrane helix</keyword>
<evidence type="ECO:0000259" key="7">
    <source>
        <dbReference type="Pfam" id="PF03600"/>
    </source>
</evidence>
<dbReference type="GO" id="GO:0015137">
    <property type="term" value="F:citrate transmembrane transporter activity"/>
    <property type="evidence" value="ECO:0007669"/>
    <property type="project" value="InterPro"/>
</dbReference>
<feature type="transmembrane region" description="Helical" evidence="6">
    <location>
        <begin position="29"/>
        <end position="50"/>
    </location>
</feature>
<dbReference type="NCBIfam" id="TIGR00784">
    <property type="entry name" value="citMHS"/>
    <property type="match status" value="1"/>
</dbReference>